<proteinExistence type="predicted"/>
<accession>A0ABQ5AIT7</accession>
<dbReference type="Pfam" id="PF13966">
    <property type="entry name" value="zf-RVT"/>
    <property type="match status" value="1"/>
</dbReference>
<sequence length="1188" mass="138271">MKKNEKRELLKNQIKILEGDISASRRSFDFNIHEKANADVVEEMESSGSSRNQDFDVVYDRAHKEETDRIHNLTDEMLEFYEDSLAENVQDRNGYNKRIKVDGSMEDEVGEDLSAHASFMTQNEVSNTVDATMANMIVAWNIRGMTDTSKQDEIKLLMSENSLSMCAIVETRLNKKLVSKACNNIFGRWNRVSNVMDASRNCRIIVGWDPDMVDAILLSSHGQVMHFEVSLILDKRKFFISFIYGENDPKDRICLWENLIDHMGVVDGKPWVMMGDFNAILYFEDHSKGFANIYQGIREFRSCVHQLDMEDLCRNGLFYTWVQKSKDPKSGIMKKLNRVMGNNEFIDMFGACYANFLPYVTFDHCPALLVIPCSVAKRKRSFRFMNYITNKKEFHQVVKDNWNDPVHDFAMFVFAKRLKNMKRHIRDLNKRNGNVYEKVKQLREELKKVQSELDKDPHNIELKEAEMVFNHAYRVVVMDEEKVLKQKTKIEWLKEGDHNSAYFHNFLKGRLNRSRIISIEDDVGVVYHDEDVAPKFVDHFQTFLGTCDETFPIEDPDGLFIKKIDAVRALHMVKDVTNEEIKSALFDINDNKAPGPNGFTSRFFKASWEIIGKDFCAVVKEFFTSGKMLGELNTTLISLGVLNEIIDPNQSAFIEGRHISDNIMLAQELMFGYLGKMKGARCAFKVDIQKAYDTLLSLFALMGSLMGFLKPRGVLDRETLFLLISLQLLWKYLPLCLKGRYVSASVLRRALDEFCLSSGLRPNMAKSSVYFGNVPETVKTDIMTAMPFREGSFPIRYLGIPLDANRIVRNDCTVLLDKASMFILPQGVCDEIDKIFKEFLWKSDGKRKIRYSVAWKEVCLQKSEGGLGLKSIHVWNEALMAKHLWNVVITKDSIWVKWVRSHYLNDHTVWAVDPSHHSSWVWKQIMALRNKIRRFMKNWPVDWNTRFKEIRDIPIPNLFENNEDMVVWINKKGKEKNFCVKEVWKVLKANLPKVIWYDHVWFSQCVPRHSFILWMAIKGRLKTQDRISRWMNVQDMRCPFCKLCKDSYSHLFFSCTIAKRLWERLKGMARLEHVSNSWPQIISSIVNMPAKNTIWSVIQRLVFSAAVYFIWQERNMRLFGEVGRSDEVIFKLVVENVRLRLMGLKLKVTNEVIKASEIWNLPIDKMYEYKGVLDDLMTDVLVTNDGTI</sequence>
<dbReference type="PANTHER" id="PTHR33116">
    <property type="entry name" value="REVERSE TRANSCRIPTASE ZINC-BINDING DOMAIN-CONTAINING PROTEIN-RELATED-RELATED"/>
    <property type="match status" value="1"/>
</dbReference>
<reference evidence="3" key="2">
    <citation type="submission" date="2022-01" db="EMBL/GenBank/DDBJ databases">
        <authorList>
            <person name="Yamashiro T."/>
            <person name="Shiraishi A."/>
            <person name="Satake H."/>
            <person name="Nakayama K."/>
        </authorList>
    </citation>
    <scope>NUCLEOTIDE SEQUENCE</scope>
</reference>
<feature type="coiled-coil region" evidence="1">
    <location>
        <begin position="425"/>
        <end position="456"/>
    </location>
</feature>
<organism evidence="3 4">
    <name type="scientific">Tanacetum coccineum</name>
    <dbReference type="NCBI Taxonomy" id="301880"/>
    <lineage>
        <taxon>Eukaryota</taxon>
        <taxon>Viridiplantae</taxon>
        <taxon>Streptophyta</taxon>
        <taxon>Embryophyta</taxon>
        <taxon>Tracheophyta</taxon>
        <taxon>Spermatophyta</taxon>
        <taxon>Magnoliopsida</taxon>
        <taxon>eudicotyledons</taxon>
        <taxon>Gunneridae</taxon>
        <taxon>Pentapetalae</taxon>
        <taxon>asterids</taxon>
        <taxon>campanulids</taxon>
        <taxon>Asterales</taxon>
        <taxon>Asteraceae</taxon>
        <taxon>Asteroideae</taxon>
        <taxon>Anthemideae</taxon>
        <taxon>Anthemidinae</taxon>
        <taxon>Tanacetum</taxon>
    </lineage>
</organism>
<keyword evidence="1" id="KW-0175">Coiled coil</keyword>
<evidence type="ECO:0000259" key="2">
    <source>
        <dbReference type="Pfam" id="PF13966"/>
    </source>
</evidence>
<dbReference type="InterPro" id="IPR036691">
    <property type="entry name" value="Endo/exonu/phosph_ase_sf"/>
</dbReference>
<comment type="caution">
    <text evidence="3">The sequence shown here is derived from an EMBL/GenBank/DDBJ whole genome shotgun (WGS) entry which is preliminary data.</text>
</comment>
<dbReference type="InterPro" id="IPR026960">
    <property type="entry name" value="RVT-Znf"/>
</dbReference>
<evidence type="ECO:0000256" key="1">
    <source>
        <dbReference type="SAM" id="Coils"/>
    </source>
</evidence>
<dbReference type="Gene3D" id="3.60.10.10">
    <property type="entry name" value="Endonuclease/exonuclease/phosphatase"/>
    <property type="match status" value="1"/>
</dbReference>
<evidence type="ECO:0000313" key="4">
    <source>
        <dbReference type="Proteomes" id="UP001151760"/>
    </source>
</evidence>
<gene>
    <name evidence="3" type="ORF">Tco_0822691</name>
</gene>
<keyword evidence="3" id="KW-0808">Transferase</keyword>
<dbReference type="PANTHER" id="PTHR33116:SF76">
    <property type="entry name" value="DUF4283 DOMAIN-CONTAINING PROTEIN"/>
    <property type="match status" value="1"/>
</dbReference>
<dbReference type="Proteomes" id="UP001151760">
    <property type="component" value="Unassembled WGS sequence"/>
</dbReference>
<keyword evidence="3" id="KW-0695">RNA-directed DNA polymerase</keyword>
<evidence type="ECO:0000313" key="3">
    <source>
        <dbReference type="EMBL" id="GJT01522.1"/>
    </source>
</evidence>
<keyword evidence="4" id="KW-1185">Reference proteome</keyword>
<dbReference type="EMBL" id="BQNB010012277">
    <property type="protein sequence ID" value="GJT01522.1"/>
    <property type="molecule type" value="Genomic_DNA"/>
</dbReference>
<dbReference type="SUPFAM" id="SSF56219">
    <property type="entry name" value="DNase I-like"/>
    <property type="match status" value="1"/>
</dbReference>
<feature type="domain" description="Reverse transcriptase zinc-binding" evidence="2">
    <location>
        <begin position="978"/>
        <end position="1062"/>
    </location>
</feature>
<protein>
    <submittedName>
        <fullName evidence="3">RNA-directed DNA polymerase</fullName>
    </submittedName>
</protein>
<reference evidence="3" key="1">
    <citation type="journal article" date="2022" name="Int. J. Mol. Sci.">
        <title>Draft Genome of Tanacetum Coccineum: Genomic Comparison of Closely Related Tanacetum-Family Plants.</title>
        <authorList>
            <person name="Yamashiro T."/>
            <person name="Shiraishi A."/>
            <person name="Nakayama K."/>
            <person name="Satake H."/>
        </authorList>
    </citation>
    <scope>NUCLEOTIDE SEQUENCE</scope>
</reference>
<dbReference type="GO" id="GO:0003964">
    <property type="term" value="F:RNA-directed DNA polymerase activity"/>
    <property type="evidence" value="ECO:0007669"/>
    <property type="project" value="UniProtKB-KW"/>
</dbReference>
<name>A0ABQ5AIT7_9ASTR</name>
<keyword evidence="3" id="KW-0548">Nucleotidyltransferase</keyword>